<gene>
    <name evidence="1" type="ORF">SM436_13345</name>
</gene>
<comment type="caution">
    <text evidence="1">The sequence shown here is derived from an EMBL/GenBank/DDBJ whole genome shotgun (WGS) entry which is preliminary data.</text>
</comment>
<evidence type="ECO:0000313" key="2">
    <source>
        <dbReference type="Proteomes" id="UP001569904"/>
    </source>
</evidence>
<dbReference type="Proteomes" id="UP001569904">
    <property type="component" value="Unassembled WGS sequence"/>
</dbReference>
<sequence>MAMRSSWRPGPADGGGPVLVSVTDFTCANPLDLPEVFKAGMTLRRSWPELDGAVGLWLWSRPLRRRCGSVAVWTDEAALRRFVGWPPHVEIMRRFRHRGTIRSHTWRADSFDPEETWARAAGCLAQAEAAPRTVSR</sequence>
<dbReference type="RefSeq" id="WP_371941192.1">
    <property type="nucleotide sequence ID" value="NZ_JAXCEH010000006.1"/>
</dbReference>
<protein>
    <recommendedName>
        <fullName evidence="3">DUF3291 domain-containing protein</fullName>
    </recommendedName>
</protein>
<evidence type="ECO:0000313" key="1">
    <source>
        <dbReference type="EMBL" id="MFA1554673.1"/>
    </source>
</evidence>
<dbReference type="EMBL" id="JAXCEH010000006">
    <property type="protein sequence ID" value="MFA1554673.1"/>
    <property type="molecule type" value="Genomic_DNA"/>
</dbReference>
<evidence type="ECO:0008006" key="3">
    <source>
        <dbReference type="Google" id="ProtNLM"/>
    </source>
</evidence>
<keyword evidence="2" id="KW-1185">Reference proteome</keyword>
<organism evidence="1 2">
    <name type="scientific">Actinomadura chokoriensis</name>
    <dbReference type="NCBI Taxonomy" id="454156"/>
    <lineage>
        <taxon>Bacteria</taxon>
        <taxon>Bacillati</taxon>
        <taxon>Actinomycetota</taxon>
        <taxon>Actinomycetes</taxon>
        <taxon>Streptosporangiales</taxon>
        <taxon>Thermomonosporaceae</taxon>
        <taxon>Actinomadura</taxon>
    </lineage>
</organism>
<accession>A0ABV4QXB3</accession>
<proteinExistence type="predicted"/>
<reference evidence="1 2" key="1">
    <citation type="submission" date="2023-11" db="EMBL/GenBank/DDBJ databases">
        <title>Actinomadura monticuli sp. nov., isolated from volcanic ash.</title>
        <authorList>
            <person name="Lee S.D."/>
            <person name="Yang H."/>
            <person name="Kim I.S."/>
        </authorList>
    </citation>
    <scope>NUCLEOTIDE SEQUENCE [LARGE SCALE GENOMIC DNA]</scope>
    <source>
        <strain evidence="1 2">DSM 45346</strain>
    </source>
</reference>
<name>A0ABV4QXB3_9ACTN</name>